<organism evidence="3 4">
    <name type="scientific">Ziziphus jujuba</name>
    <name type="common">Chinese jujube</name>
    <name type="synonym">Ziziphus sativa</name>
    <dbReference type="NCBI Taxonomy" id="326968"/>
    <lineage>
        <taxon>Eukaryota</taxon>
        <taxon>Viridiplantae</taxon>
        <taxon>Streptophyta</taxon>
        <taxon>Embryophyta</taxon>
        <taxon>Tracheophyta</taxon>
        <taxon>Spermatophyta</taxon>
        <taxon>Magnoliopsida</taxon>
        <taxon>eudicotyledons</taxon>
        <taxon>Gunneridae</taxon>
        <taxon>Pentapetalae</taxon>
        <taxon>rosids</taxon>
        <taxon>fabids</taxon>
        <taxon>Rosales</taxon>
        <taxon>Rhamnaceae</taxon>
        <taxon>Paliureae</taxon>
        <taxon>Ziziphus</taxon>
    </lineage>
</organism>
<keyword evidence="2" id="KW-1133">Transmembrane helix</keyword>
<dbReference type="AlphaFoldDB" id="A0A6P4BBH9"/>
<reference evidence="3" key="1">
    <citation type="submission" date="2025-05" db="UniProtKB">
        <authorList>
            <consortium name="RefSeq"/>
        </authorList>
    </citation>
    <scope>NUCLEOTIDE SEQUENCE [LARGE SCALE GENOMIC DNA]</scope>
</reference>
<feature type="transmembrane region" description="Helical" evidence="2">
    <location>
        <begin position="77"/>
        <end position="96"/>
    </location>
</feature>
<sequence length="148" mass="16947">MKSIQALHAPLLLSLHAKLKHKQQLITPEVVPWLSNDGPTELTLRRQRFRYSPPTKAMHNPILLDLTSPSRSTDMSAFLQISALLLFFYWISNFVVPDIISKYYKFDEVGENGNARDERPVEDEETEPTSGSKTRSSRKKRSFNGTKT</sequence>
<reference evidence="4" key="2">
    <citation type="submission" date="2025-08" db="UniProtKB">
        <authorList>
            <consortium name="RefSeq"/>
        </authorList>
    </citation>
    <scope>IDENTIFICATION</scope>
    <source>
        <tissue evidence="4">Seedling</tissue>
    </source>
</reference>
<keyword evidence="2" id="KW-0812">Transmembrane</keyword>
<evidence type="ECO:0000313" key="3">
    <source>
        <dbReference type="Proteomes" id="UP001652623"/>
    </source>
</evidence>
<dbReference type="KEGG" id="zju:107433099"/>
<name>A0A6P4BBH9_ZIZJJ</name>
<evidence type="ECO:0000313" key="4">
    <source>
        <dbReference type="RefSeq" id="XP_015899840.2"/>
    </source>
</evidence>
<dbReference type="PANTHER" id="PTHR37196:SF2">
    <property type="entry name" value="TRANSMEMBRANE PROTEIN"/>
    <property type="match status" value="1"/>
</dbReference>
<accession>A0A6P4BBH9</accession>
<protein>
    <submittedName>
        <fullName evidence="4">Uncharacterized protein LOC107433099</fullName>
    </submittedName>
</protein>
<dbReference type="RefSeq" id="XP_015899840.2">
    <property type="nucleotide sequence ID" value="XM_016044354.4"/>
</dbReference>
<keyword evidence="2" id="KW-0472">Membrane</keyword>
<evidence type="ECO:0000256" key="1">
    <source>
        <dbReference type="SAM" id="MobiDB-lite"/>
    </source>
</evidence>
<dbReference type="InParanoid" id="A0A6P4BBH9"/>
<proteinExistence type="predicted"/>
<dbReference type="PANTHER" id="PTHR37196">
    <property type="entry name" value="TRANSMEMBRANE PROTEIN"/>
    <property type="match status" value="1"/>
</dbReference>
<dbReference type="Proteomes" id="UP001652623">
    <property type="component" value="Chromosome 1"/>
</dbReference>
<feature type="region of interest" description="Disordered" evidence="1">
    <location>
        <begin position="111"/>
        <end position="148"/>
    </location>
</feature>
<gene>
    <name evidence="4" type="primary">LOC107433099</name>
</gene>
<evidence type="ECO:0000256" key="2">
    <source>
        <dbReference type="SAM" id="Phobius"/>
    </source>
</evidence>
<keyword evidence="3" id="KW-1185">Reference proteome</keyword>
<dbReference type="GeneID" id="107433099"/>